<accession>A0A7T4F260</accession>
<dbReference type="PROSITE" id="PS51186">
    <property type="entry name" value="GNAT"/>
    <property type="match status" value="1"/>
</dbReference>
<proteinExistence type="predicted"/>
<dbReference type="KEGG" id="avg:I6H45_03810"/>
<reference evidence="2 3" key="1">
    <citation type="submission" date="2020-12" db="EMBL/GenBank/DDBJ databases">
        <title>FDA dAtabase for Regulatory Grade micrObial Sequences (FDA-ARGOS): Supporting development and validation of Infectious Disease Dx tests.</title>
        <authorList>
            <person name="Sproer C."/>
            <person name="Gronow S."/>
            <person name="Severitt S."/>
            <person name="Schroder I."/>
            <person name="Tallon L."/>
            <person name="Sadzewicz L."/>
            <person name="Zhao X."/>
            <person name="Boylan J."/>
            <person name="Ott S."/>
            <person name="Bowen H."/>
            <person name="Vavikolanu K."/>
            <person name="Mehta A."/>
            <person name="Aluvathingal J."/>
            <person name="Nadendla S."/>
            <person name="Lowell S."/>
            <person name="Myers T."/>
            <person name="Yan Y."/>
            <person name="Sichtig H."/>
        </authorList>
    </citation>
    <scope>NUCLEOTIDE SEQUENCE [LARGE SCALE GENOMIC DNA]</scope>
    <source>
        <strain evidence="2 3">FDAARGOS_988</strain>
    </source>
</reference>
<dbReference type="InterPro" id="IPR016181">
    <property type="entry name" value="Acyl_CoA_acyltransferase"/>
</dbReference>
<feature type="domain" description="N-acetyltransferase" evidence="1">
    <location>
        <begin position="1"/>
        <end position="139"/>
    </location>
</feature>
<name>A0A7T4F260_9FIRM</name>
<keyword evidence="2" id="KW-0808">Transferase</keyword>
<gene>
    <name evidence="2" type="ORF">I6H45_03810</name>
</gene>
<organism evidence="2 3">
    <name type="scientific">Anaerococcus vaginalis</name>
    <dbReference type="NCBI Taxonomy" id="33037"/>
    <lineage>
        <taxon>Bacteria</taxon>
        <taxon>Bacillati</taxon>
        <taxon>Bacillota</taxon>
        <taxon>Tissierellia</taxon>
        <taxon>Tissierellales</taxon>
        <taxon>Peptoniphilaceae</taxon>
        <taxon>Anaerococcus</taxon>
    </lineage>
</organism>
<dbReference type="AlphaFoldDB" id="A0A7T4F260"/>
<evidence type="ECO:0000259" key="1">
    <source>
        <dbReference type="PROSITE" id="PS51186"/>
    </source>
</evidence>
<evidence type="ECO:0000313" key="3">
    <source>
        <dbReference type="Proteomes" id="UP000595276"/>
    </source>
</evidence>
<dbReference type="EMBL" id="CP066014">
    <property type="protein sequence ID" value="QQB62612.1"/>
    <property type="molecule type" value="Genomic_DNA"/>
</dbReference>
<dbReference type="InterPro" id="IPR000182">
    <property type="entry name" value="GNAT_dom"/>
</dbReference>
<dbReference type="Gene3D" id="3.40.630.30">
    <property type="match status" value="1"/>
</dbReference>
<sequence>MDYKEIYASQIDILWELQKQYKAEIGEDIPNDISKKRLKDAISKGEILFFGAWEGDALVGCCSITVGFSTFDYMPSGIFEDFFICPDFRHKGIARQLVQFAYRSSAISSMTVACAQCDIKMYKSLGFSIQLGNLFAFEP</sequence>
<protein>
    <submittedName>
        <fullName evidence="2">GNAT family N-acetyltransferase</fullName>
    </submittedName>
</protein>
<evidence type="ECO:0000313" key="2">
    <source>
        <dbReference type="EMBL" id="QQB62612.1"/>
    </source>
</evidence>
<dbReference type="GO" id="GO:0016747">
    <property type="term" value="F:acyltransferase activity, transferring groups other than amino-acyl groups"/>
    <property type="evidence" value="ECO:0007669"/>
    <property type="project" value="InterPro"/>
</dbReference>
<dbReference type="Pfam" id="PF13508">
    <property type="entry name" value="Acetyltransf_7"/>
    <property type="match status" value="1"/>
</dbReference>
<dbReference type="CDD" id="cd04301">
    <property type="entry name" value="NAT_SF"/>
    <property type="match status" value="1"/>
</dbReference>
<dbReference type="SUPFAM" id="SSF55729">
    <property type="entry name" value="Acyl-CoA N-acyltransferases (Nat)"/>
    <property type="match status" value="1"/>
</dbReference>
<dbReference type="Proteomes" id="UP000595276">
    <property type="component" value="Chromosome"/>
</dbReference>
<dbReference type="GeneID" id="79021846"/>
<dbReference type="RefSeq" id="WP_004838578.1">
    <property type="nucleotide sequence ID" value="NZ_CP066014.1"/>
</dbReference>